<accession>F1A2B3</accession>
<feature type="compositionally biased region" description="Basic and acidic residues" evidence="1">
    <location>
        <begin position="1"/>
        <end position="10"/>
    </location>
</feature>
<dbReference type="EMBL" id="GL871404">
    <property type="protein sequence ID" value="EGC29669.1"/>
    <property type="molecule type" value="Genomic_DNA"/>
</dbReference>
<keyword evidence="3" id="KW-1185">Reference proteome</keyword>
<evidence type="ECO:0000313" key="3">
    <source>
        <dbReference type="Proteomes" id="UP000001064"/>
    </source>
</evidence>
<dbReference type="InParanoid" id="F1A2B3"/>
<dbReference type="KEGG" id="dpp:DICPUDRAFT_158725"/>
<dbReference type="AlphaFoldDB" id="F1A2B3"/>
<reference evidence="3" key="1">
    <citation type="journal article" date="2011" name="Genome Biol.">
        <title>Comparative genomics of the social amoebae Dictyostelium discoideum and Dictyostelium purpureum.</title>
        <authorList>
            <consortium name="US DOE Joint Genome Institute (JGI-PGF)"/>
            <person name="Sucgang R."/>
            <person name="Kuo A."/>
            <person name="Tian X."/>
            <person name="Salerno W."/>
            <person name="Parikh A."/>
            <person name="Feasley C.L."/>
            <person name="Dalin E."/>
            <person name="Tu H."/>
            <person name="Huang E."/>
            <person name="Barry K."/>
            <person name="Lindquist E."/>
            <person name="Shapiro H."/>
            <person name="Bruce D."/>
            <person name="Schmutz J."/>
            <person name="Salamov A."/>
            <person name="Fey P."/>
            <person name="Gaudet P."/>
            <person name="Anjard C."/>
            <person name="Babu M.M."/>
            <person name="Basu S."/>
            <person name="Bushmanova Y."/>
            <person name="van der Wel H."/>
            <person name="Katoh-Kurasawa M."/>
            <person name="Dinh C."/>
            <person name="Coutinho P.M."/>
            <person name="Saito T."/>
            <person name="Elias M."/>
            <person name="Schaap P."/>
            <person name="Kay R.R."/>
            <person name="Henrissat B."/>
            <person name="Eichinger L."/>
            <person name="Rivero F."/>
            <person name="Putnam N.H."/>
            <person name="West C.M."/>
            <person name="Loomis W.F."/>
            <person name="Chisholm R.L."/>
            <person name="Shaulsky G."/>
            <person name="Strassmann J.E."/>
            <person name="Queller D.C."/>
            <person name="Kuspa A."/>
            <person name="Grigoriev I.V."/>
        </authorList>
    </citation>
    <scope>NUCLEOTIDE SEQUENCE [LARGE SCALE GENOMIC DNA]</scope>
    <source>
        <strain evidence="3">QSDP1</strain>
    </source>
</reference>
<proteinExistence type="predicted"/>
<dbReference type="VEuPathDB" id="AmoebaDB:DICPUDRAFT_158725"/>
<gene>
    <name evidence="2" type="ORF">DICPUDRAFT_158725</name>
</gene>
<evidence type="ECO:0000313" key="2">
    <source>
        <dbReference type="EMBL" id="EGC29669.1"/>
    </source>
</evidence>
<feature type="region of interest" description="Disordered" evidence="1">
    <location>
        <begin position="1"/>
        <end position="22"/>
    </location>
</feature>
<organism evidence="2 3">
    <name type="scientific">Dictyostelium purpureum</name>
    <name type="common">Slime mold</name>
    <dbReference type="NCBI Taxonomy" id="5786"/>
    <lineage>
        <taxon>Eukaryota</taxon>
        <taxon>Amoebozoa</taxon>
        <taxon>Evosea</taxon>
        <taxon>Eumycetozoa</taxon>
        <taxon>Dictyostelia</taxon>
        <taxon>Dictyosteliales</taxon>
        <taxon>Dictyosteliaceae</taxon>
        <taxon>Dictyostelium</taxon>
    </lineage>
</organism>
<dbReference type="Proteomes" id="UP000001064">
    <property type="component" value="Unassembled WGS sequence"/>
</dbReference>
<protein>
    <submittedName>
        <fullName evidence="2">Uncharacterized protein</fullName>
    </submittedName>
</protein>
<evidence type="ECO:0000256" key="1">
    <source>
        <dbReference type="SAM" id="MobiDB-lite"/>
    </source>
</evidence>
<dbReference type="GeneID" id="10505118"/>
<sequence length="60" mass="6673">MVSSGREGKNTEAFGISKLTTSGSPLNFDVHSPSKQLQQQFIDLNQLLEQSRIMENLALH</sequence>
<name>F1A2B3_DICPU</name>
<dbReference type="RefSeq" id="XP_003293802.1">
    <property type="nucleotide sequence ID" value="XM_003293754.1"/>
</dbReference>